<organism evidence="2">
    <name type="scientific">marine sediment metagenome</name>
    <dbReference type="NCBI Taxonomy" id="412755"/>
    <lineage>
        <taxon>unclassified sequences</taxon>
        <taxon>metagenomes</taxon>
        <taxon>ecological metagenomes</taxon>
    </lineage>
</organism>
<comment type="caution">
    <text evidence="2">The sequence shown here is derived from an EMBL/GenBank/DDBJ whole genome shotgun (WGS) entry which is preliminary data.</text>
</comment>
<feature type="non-terminal residue" evidence="2">
    <location>
        <position position="1"/>
    </location>
</feature>
<accession>X0YPK8</accession>
<evidence type="ECO:0000256" key="1">
    <source>
        <dbReference type="SAM" id="MobiDB-lite"/>
    </source>
</evidence>
<dbReference type="EMBL" id="BART01006126">
    <property type="protein sequence ID" value="GAG58194.1"/>
    <property type="molecule type" value="Genomic_DNA"/>
</dbReference>
<sequence>IPTGEGGEGGSVQVGEFDATDLNNYIQAIDHLATAAAIISRTPKHFLFQQGGVPSGEALIAMEAPLNKRCTDHIDKFTPVWKEVAQFILKILGKDVAKADINVNFKKPETIQPKTEAEVRNLGKQAGIPLDTLLRDEGKDEAWMEQMKKDKEEADEAAKQSLGTALMMGLRTANQPPEAEEGEGQEENE</sequence>
<protein>
    <recommendedName>
        <fullName evidence="3">Portal protein</fullName>
    </recommendedName>
</protein>
<name>X0YPK8_9ZZZZ</name>
<dbReference type="AlphaFoldDB" id="X0YPK8"/>
<reference evidence="2" key="1">
    <citation type="journal article" date="2014" name="Front. Microbiol.">
        <title>High frequency of phylogenetically diverse reductive dehalogenase-homologous genes in deep subseafloor sedimentary metagenomes.</title>
        <authorList>
            <person name="Kawai M."/>
            <person name="Futagami T."/>
            <person name="Toyoda A."/>
            <person name="Takaki Y."/>
            <person name="Nishi S."/>
            <person name="Hori S."/>
            <person name="Arai W."/>
            <person name="Tsubouchi T."/>
            <person name="Morono Y."/>
            <person name="Uchiyama I."/>
            <person name="Ito T."/>
            <person name="Fujiyama A."/>
            <person name="Inagaki F."/>
            <person name="Takami H."/>
        </authorList>
    </citation>
    <scope>NUCLEOTIDE SEQUENCE</scope>
    <source>
        <strain evidence="2">Expedition CK06-06</strain>
    </source>
</reference>
<dbReference type="InterPro" id="IPR021145">
    <property type="entry name" value="Portal_protein_SPP1_Gp6-like"/>
</dbReference>
<gene>
    <name evidence="2" type="ORF">S01H4_13941</name>
</gene>
<feature type="region of interest" description="Disordered" evidence="1">
    <location>
        <begin position="169"/>
        <end position="189"/>
    </location>
</feature>
<feature type="compositionally biased region" description="Acidic residues" evidence="1">
    <location>
        <begin position="178"/>
        <end position="189"/>
    </location>
</feature>
<evidence type="ECO:0000313" key="2">
    <source>
        <dbReference type="EMBL" id="GAG58194.1"/>
    </source>
</evidence>
<proteinExistence type="predicted"/>
<evidence type="ECO:0008006" key="3">
    <source>
        <dbReference type="Google" id="ProtNLM"/>
    </source>
</evidence>
<dbReference type="Pfam" id="PF05133">
    <property type="entry name" value="SPP1_portal"/>
    <property type="match status" value="1"/>
</dbReference>